<protein>
    <recommendedName>
        <fullName evidence="5">DNA/RNA-binding protein Kin17 WH-like domain-containing protein</fullName>
    </recommendedName>
</protein>
<dbReference type="FunFam" id="1.10.10.2030:FF:000001">
    <property type="entry name" value="DNA/RNA-binding protein KIN17, putative"/>
    <property type="match status" value="1"/>
</dbReference>
<dbReference type="GO" id="GO:0003690">
    <property type="term" value="F:double-stranded DNA binding"/>
    <property type="evidence" value="ECO:0007669"/>
    <property type="project" value="TreeGrafter"/>
</dbReference>
<dbReference type="InterPro" id="IPR056767">
    <property type="entry name" value="C2H2-Znf_KIN17"/>
</dbReference>
<evidence type="ECO:0000256" key="4">
    <source>
        <dbReference type="ARBA" id="ARBA00022833"/>
    </source>
</evidence>
<dbReference type="Gene3D" id="1.10.10.2030">
    <property type="entry name" value="DNA/RNA-binding protein Kin17, conserved domain"/>
    <property type="match status" value="1"/>
</dbReference>
<dbReference type="Proteomes" id="UP000095023">
    <property type="component" value="Unassembled WGS sequence"/>
</dbReference>
<keyword evidence="4" id="KW-0862">Zinc</keyword>
<organism evidence="6 7">
    <name type="scientific">Tortispora caseinolytica NRRL Y-17796</name>
    <dbReference type="NCBI Taxonomy" id="767744"/>
    <lineage>
        <taxon>Eukaryota</taxon>
        <taxon>Fungi</taxon>
        <taxon>Dikarya</taxon>
        <taxon>Ascomycota</taxon>
        <taxon>Saccharomycotina</taxon>
        <taxon>Trigonopsidomycetes</taxon>
        <taxon>Trigonopsidales</taxon>
        <taxon>Trigonopsidaceae</taxon>
        <taxon>Tortispora</taxon>
    </lineage>
</organism>
<gene>
    <name evidence="6" type="ORF">CANCADRAFT_106311</name>
</gene>
<dbReference type="GO" id="GO:0005634">
    <property type="term" value="C:nucleus"/>
    <property type="evidence" value="ECO:0007669"/>
    <property type="project" value="TreeGrafter"/>
</dbReference>
<dbReference type="AlphaFoldDB" id="A0A1E4TF61"/>
<dbReference type="PANTHER" id="PTHR12805:SF0">
    <property type="entry name" value="DNA_RNA-BINDING PROTEIN KIN17"/>
    <property type="match status" value="1"/>
</dbReference>
<evidence type="ECO:0000313" key="7">
    <source>
        <dbReference type="Proteomes" id="UP000095023"/>
    </source>
</evidence>
<evidence type="ECO:0000256" key="2">
    <source>
        <dbReference type="ARBA" id="ARBA00022723"/>
    </source>
</evidence>
<dbReference type="SMART" id="SM01253">
    <property type="entry name" value="Kin17_mid"/>
    <property type="match status" value="1"/>
</dbReference>
<dbReference type="InterPro" id="IPR036236">
    <property type="entry name" value="Znf_C2H2_sf"/>
</dbReference>
<evidence type="ECO:0000313" key="6">
    <source>
        <dbReference type="EMBL" id="ODV90411.1"/>
    </source>
</evidence>
<dbReference type="GO" id="GO:0008270">
    <property type="term" value="F:zinc ion binding"/>
    <property type="evidence" value="ECO:0007669"/>
    <property type="project" value="UniProtKB-KW"/>
</dbReference>
<keyword evidence="7" id="KW-1185">Reference proteome</keyword>
<dbReference type="SUPFAM" id="SSF57667">
    <property type="entry name" value="beta-beta-alpha zinc fingers"/>
    <property type="match status" value="1"/>
</dbReference>
<evidence type="ECO:0000256" key="1">
    <source>
        <dbReference type="ARBA" id="ARBA00008517"/>
    </source>
</evidence>
<dbReference type="EMBL" id="KV453842">
    <property type="protein sequence ID" value="ODV90411.1"/>
    <property type="molecule type" value="Genomic_DNA"/>
</dbReference>
<keyword evidence="3" id="KW-0863">Zinc-finger</keyword>
<keyword evidence="2" id="KW-0479">Metal-binding</keyword>
<reference evidence="7" key="1">
    <citation type="submission" date="2016-02" db="EMBL/GenBank/DDBJ databases">
        <title>Comparative genomics of biotechnologically important yeasts.</title>
        <authorList>
            <consortium name="DOE Joint Genome Institute"/>
            <person name="Riley R."/>
            <person name="Haridas S."/>
            <person name="Wolfe K.H."/>
            <person name="Lopes M.R."/>
            <person name="Hittinger C.T."/>
            <person name="Goker M."/>
            <person name="Salamov A."/>
            <person name="Wisecaver J."/>
            <person name="Long T.M."/>
            <person name="Aerts A.L."/>
            <person name="Barry K."/>
            <person name="Choi C."/>
            <person name="Clum A."/>
            <person name="Coughlan A.Y."/>
            <person name="Deshpande S."/>
            <person name="Douglass A.P."/>
            <person name="Hanson S.J."/>
            <person name="Klenk H.-P."/>
            <person name="Labutti K."/>
            <person name="Lapidus A."/>
            <person name="Lindquist E."/>
            <person name="Lipzen A."/>
            <person name="Meier-Kolthoff J.P."/>
            <person name="Ohm R.A."/>
            <person name="Otillar R.P."/>
            <person name="Pangilinan J."/>
            <person name="Peng Y."/>
            <person name="Rokas A."/>
            <person name="Rosa C.A."/>
            <person name="Scheuner C."/>
            <person name="Sibirny A.A."/>
            <person name="Slot J.C."/>
            <person name="Stielow J.B."/>
            <person name="Sun H."/>
            <person name="Kurtzman C.P."/>
            <person name="Blackwell M."/>
            <person name="Jeffries T.W."/>
            <person name="Grigoriev I.V."/>
        </authorList>
    </citation>
    <scope>NUCLEOTIDE SEQUENCE [LARGE SCALE GENOMIC DNA]</scope>
    <source>
        <strain evidence="7">NRRL Y-17796</strain>
    </source>
</reference>
<evidence type="ECO:0000256" key="3">
    <source>
        <dbReference type="ARBA" id="ARBA00022771"/>
    </source>
</evidence>
<dbReference type="InterPro" id="IPR038254">
    <property type="entry name" value="KIN17_WH-like_sf"/>
</dbReference>
<dbReference type="GO" id="GO:0006974">
    <property type="term" value="P:DNA damage response"/>
    <property type="evidence" value="ECO:0007669"/>
    <property type="project" value="TreeGrafter"/>
</dbReference>
<evidence type="ECO:0000259" key="5">
    <source>
        <dbReference type="SMART" id="SM01253"/>
    </source>
</evidence>
<dbReference type="InterPro" id="IPR019447">
    <property type="entry name" value="DNA/RNA-bd_Kin17_WH-like_dom"/>
</dbReference>
<comment type="similarity">
    <text evidence="1">Belongs to the KIN17 family.</text>
</comment>
<dbReference type="OrthoDB" id="10266249at2759"/>
<dbReference type="PANTHER" id="PTHR12805">
    <property type="entry name" value="KIN17 KIN, ANTIGENIC DETERMINANT OF RECA PROTEIN HOMOLOG"/>
    <property type="match status" value="1"/>
</dbReference>
<sequence>MARAEFGTPKYVANKMKAKGLQRLRWYCQACEKQCRDENGFKCHVASESHVKKMLAIAERPNEKINEYSNMFKSDFVTLLRTTHGEKPIKANQFYQEYIRNKSHIHMNATRWNSLTEFIKYLGREGICRVETSNDSGQTNATAADGFTIAWIDTSQGAQERKKILAKDSSKADEERSQREVERQIDLMMQSNDGLNEESVDHSIKSKSAPLTIPLPLLKKKAVMKSKTGTNVFKARKN</sequence>
<feature type="domain" description="DNA/RNA-binding protein Kin17 WH-like" evidence="5">
    <location>
        <begin position="52"/>
        <end position="186"/>
    </location>
</feature>
<dbReference type="Pfam" id="PF25095">
    <property type="entry name" value="C2H2-zf_KIN17"/>
    <property type="match status" value="1"/>
</dbReference>
<accession>A0A1E4TF61</accession>
<proteinExistence type="inferred from homology"/>
<dbReference type="Pfam" id="PF10357">
    <property type="entry name" value="WH_KIN17"/>
    <property type="match status" value="1"/>
</dbReference>
<dbReference type="GO" id="GO:0006260">
    <property type="term" value="P:DNA replication"/>
    <property type="evidence" value="ECO:0007669"/>
    <property type="project" value="TreeGrafter"/>
</dbReference>
<dbReference type="InterPro" id="IPR037321">
    <property type="entry name" value="KIN17-like"/>
</dbReference>
<name>A0A1E4TF61_9ASCO</name>